<keyword evidence="2" id="KW-0812">Transmembrane</keyword>
<feature type="chain" id="PRO_5046185283" evidence="3">
    <location>
        <begin position="24"/>
        <end position="255"/>
    </location>
</feature>
<accession>A0ABR3TGJ7</accession>
<feature type="signal peptide" evidence="3">
    <location>
        <begin position="1"/>
        <end position="23"/>
    </location>
</feature>
<name>A0ABR3TGJ7_9PEZI</name>
<protein>
    <submittedName>
        <fullName evidence="4">Uncharacterized protein</fullName>
    </submittedName>
</protein>
<keyword evidence="5" id="KW-1185">Reference proteome</keyword>
<feature type="region of interest" description="Disordered" evidence="1">
    <location>
        <begin position="131"/>
        <end position="167"/>
    </location>
</feature>
<keyword evidence="2" id="KW-1133">Transmembrane helix</keyword>
<evidence type="ECO:0000256" key="2">
    <source>
        <dbReference type="SAM" id="Phobius"/>
    </source>
</evidence>
<feature type="compositionally biased region" description="Low complexity" evidence="1">
    <location>
        <begin position="131"/>
        <end position="164"/>
    </location>
</feature>
<keyword evidence="2" id="KW-0472">Membrane</keyword>
<keyword evidence="3" id="KW-0732">Signal</keyword>
<sequence>MTTHTRTLVAGLLLSIGARHAAALENSGNYFYYPAISAPVPQVIAGDTLKVSWSSNYTNGDLYVHCNGTQGLNGTATESITIRDTWESPCHFQVGITDGYGWFDSGYIQIVDEDRDTTTWGVTNQCLQTTSTSSGATATATSSSSSSATAAGAASEGTTTCPPGEGSGPGMGAGIGIGIGISAGAAAIPLLLMFLRRMKKRQQSEKLPPSAPGAGEYYNGPTATAGTTEIQSHEYSELSGNGNLIELDGQHGRKR</sequence>
<feature type="region of interest" description="Disordered" evidence="1">
    <location>
        <begin position="203"/>
        <end position="255"/>
    </location>
</feature>
<dbReference type="EMBL" id="JAKEKT020000078">
    <property type="protein sequence ID" value="KAL1638557.1"/>
    <property type="molecule type" value="Genomic_DNA"/>
</dbReference>
<dbReference type="Proteomes" id="UP001521184">
    <property type="component" value="Unassembled WGS sequence"/>
</dbReference>
<evidence type="ECO:0000256" key="3">
    <source>
        <dbReference type="SAM" id="SignalP"/>
    </source>
</evidence>
<proteinExistence type="predicted"/>
<gene>
    <name evidence="4" type="ORF">SLS58_008770</name>
</gene>
<evidence type="ECO:0000313" key="4">
    <source>
        <dbReference type="EMBL" id="KAL1638557.1"/>
    </source>
</evidence>
<organism evidence="4 5">
    <name type="scientific">Diplodia intermedia</name>
    <dbReference type="NCBI Taxonomy" id="856260"/>
    <lineage>
        <taxon>Eukaryota</taxon>
        <taxon>Fungi</taxon>
        <taxon>Dikarya</taxon>
        <taxon>Ascomycota</taxon>
        <taxon>Pezizomycotina</taxon>
        <taxon>Dothideomycetes</taxon>
        <taxon>Dothideomycetes incertae sedis</taxon>
        <taxon>Botryosphaeriales</taxon>
        <taxon>Botryosphaeriaceae</taxon>
        <taxon>Diplodia</taxon>
    </lineage>
</organism>
<reference evidence="4 5" key="1">
    <citation type="journal article" date="2023" name="Plant Dis.">
        <title>First Report of Diplodia intermedia Causing Canker and Dieback Diseases on Apple Trees in Canada.</title>
        <authorList>
            <person name="Ellouze W."/>
            <person name="Ilyukhin E."/>
            <person name="Sulman M."/>
            <person name="Ali S."/>
        </authorList>
    </citation>
    <scope>NUCLEOTIDE SEQUENCE [LARGE SCALE GENOMIC DNA]</scope>
    <source>
        <strain evidence="4 5">M45-28</strain>
    </source>
</reference>
<feature type="transmembrane region" description="Helical" evidence="2">
    <location>
        <begin position="171"/>
        <end position="195"/>
    </location>
</feature>
<evidence type="ECO:0000313" key="5">
    <source>
        <dbReference type="Proteomes" id="UP001521184"/>
    </source>
</evidence>
<comment type="caution">
    <text evidence="4">The sequence shown here is derived from an EMBL/GenBank/DDBJ whole genome shotgun (WGS) entry which is preliminary data.</text>
</comment>
<feature type="compositionally biased region" description="Polar residues" evidence="1">
    <location>
        <begin position="221"/>
        <end position="230"/>
    </location>
</feature>
<evidence type="ECO:0000256" key="1">
    <source>
        <dbReference type="SAM" id="MobiDB-lite"/>
    </source>
</evidence>